<feature type="binding site" evidence="11">
    <location>
        <begin position="217"/>
        <end position="218"/>
    </location>
    <ligand>
        <name>substrate</name>
    </ligand>
</feature>
<gene>
    <name evidence="14" type="ORF">SAMN05660297_01049</name>
</gene>
<dbReference type="NCBIfam" id="TIGR00221">
    <property type="entry name" value="nagA"/>
    <property type="match status" value="1"/>
</dbReference>
<comment type="similarity">
    <text evidence="1 9">Belongs to the metallo-dependent hydrolases superfamily. NagA family.</text>
</comment>
<feature type="binding site" evidence="12">
    <location>
        <position position="214"/>
    </location>
    <ligand>
        <name>Zn(2+)</name>
        <dbReference type="ChEBI" id="CHEBI:29105"/>
    </ligand>
</feature>
<evidence type="ECO:0000256" key="1">
    <source>
        <dbReference type="ARBA" id="ARBA00010716"/>
    </source>
</evidence>
<evidence type="ECO:0000256" key="2">
    <source>
        <dbReference type="ARBA" id="ARBA00011899"/>
    </source>
</evidence>
<dbReference type="OrthoDB" id="9776488at2"/>
<evidence type="ECO:0000256" key="10">
    <source>
        <dbReference type="PIRSR" id="PIRSR038994-1"/>
    </source>
</evidence>
<dbReference type="Gene3D" id="2.30.40.10">
    <property type="entry name" value="Urease, subunit C, domain 1"/>
    <property type="match status" value="1"/>
</dbReference>
<dbReference type="InterPro" id="IPR032466">
    <property type="entry name" value="Metal_Hydrolase"/>
</dbReference>
<evidence type="ECO:0000256" key="3">
    <source>
        <dbReference type="ARBA" id="ARBA00018029"/>
    </source>
</evidence>
<feature type="binding site" evidence="12">
    <location>
        <position position="193"/>
    </location>
    <ligand>
        <name>Zn(2+)</name>
        <dbReference type="ChEBI" id="CHEBI:29105"/>
    </ligand>
</feature>
<feature type="binding site" evidence="11">
    <location>
        <position position="248"/>
    </location>
    <ligand>
        <name>substrate</name>
    </ligand>
</feature>
<dbReference type="Pfam" id="PF01979">
    <property type="entry name" value="Amidohydro_1"/>
    <property type="match status" value="1"/>
</dbReference>
<organism evidence="14 15">
    <name type="scientific">Natronincola peptidivorans</name>
    <dbReference type="NCBI Taxonomy" id="426128"/>
    <lineage>
        <taxon>Bacteria</taxon>
        <taxon>Bacillati</taxon>
        <taxon>Bacillota</taxon>
        <taxon>Clostridia</taxon>
        <taxon>Peptostreptococcales</taxon>
        <taxon>Natronincolaceae</taxon>
        <taxon>Natronincola</taxon>
    </lineage>
</organism>
<dbReference type="RefSeq" id="WP_090440361.1">
    <property type="nucleotide sequence ID" value="NZ_FOHU01000003.1"/>
</dbReference>
<evidence type="ECO:0000256" key="12">
    <source>
        <dbReference type="PIRSR" id="PIRSR038994-3"/>
    </source>
</evidence>
<protein>
    <recommendedName>
        <fullName evidence="3">N-acetylglucosamine-6-phosphate deacetylase</fullName>
        <ecNumber evidence="2">3.5.1.25</ecNumber>
    </recommendedName>
</protein>
<dbReference type="AlphaFoldDB" id="A0A1I0ATU8"/>
<feature type="active site" description="Proton donor/acceptor" evidence="10">
    <location>
        <position position="271"/>
    </location>
</feature>
<dbReference type="FunFam" id="3.20.20.140:FF:000004">
    <property type="entry name" value="N-acetylglucosamine-6-phosphate deacetylase"/>
    <property type="match status" value="1"/>
</dbReference>
<dbReference type="SUPFAM" id="SSF51338">
    <property type="entry name" value="Composite domain of metallo-dependent hydrolases"/>
    <property type="match status" value="1"/>
</dbReference>
<dbReference type="GO" id="GO:0008448">
    <property type="term" value="F:N-acetylglucosamine-6-phosphate deacetylase activity"/>
    <property type="evidence" value="ECO:0007669"/>
    <property type="project" value="UniProtKB-EC"/>
</dbReference>
<comment type="cofactor">
    <cofactor evidence="12">
        <name>a divalent metal cation</name>
        <dbReference type="ChEBI" id="CHEBI:60240"/>
    </cofactor>
    <text evidence="12">Binds 1 divalent metal cation per subunit.</text>
</comment>
<dbReference type="InterPro" id="IPR003764">
    <property type="entry name" value="GlcNAc_6-P_deAcase"/>
</dbReference>
<dbReference type="GO" id="GO:0006046">
    <property type="term" value="P:N-acetylglucosamine catabolic process"/>
    <property type="evidence" value="ECO:0007669"/>
    <property type="project" value="TreeGrafter"/>
</dbReference>
<dbReference type="PANTHER" id="PTHR11113:SF14">
    <property type="entry name" value="N-ACETYLGLUCOSAMINE-6-PHOSPHATE DEACETYLASE"/>
    <property type="match status" value="1"/>
</dbReference>
<dbReference type="EMBL" id="FOHU01000003">
    <property type="protein sequence ID" value="SES96981.1"/>
    <property type="molecule type" value="Genomic_DNA"/>
</dbReference>
<keyword evidence="4 12" id="KW-0479">Metal-binding</keyword>
<evidence type="ECO:0000259" key="13">
    <source>
        <dbReference type="Pfam" id="PF01979"/>
    </source>
</evidence>
<dbReference type="CDD" id="cd00854">
    <property type="entry name" value="NagA"/>
    <property type="match status" value="1"/>
</dbReference>
<evidence type="ECO:0000256" key="6">
    <source>
        <dbReference type="ARBA" id="ARBA00023277"/>
    </source>
</evidence>
<evidence type="ECO:0000256" key="11">
    <source>
        <dbReference type="PIRSR" id="PIRSR038994-2"/>
    </source>
</evidence>
<feature type="binding site" evidence="11">
    <location>
        <position position="225"/>
    </location>
    <ligand>
        <name>substrate</name>
    </ligand>
</feature>
<dbReference type="InterPro" id="IPR006680">
    <property type="entry name" value="Amidohydro-rel"/>
</dbReference>
<dbReference type="Proteomes" id="UP000199568">
    <property type="component" value="Unassembled WGS sequence"/>
</dbReference>
<dbReference type="InterPro" id="IPR011059">
    <property type="entry name" value="Metal-dep_hydrolase_composite"/>
</dbReference>
<accession>A0A1I0ATU8</accession>
<dbReference type="EC" id="3.5.1.25" evidence="2"/>
<evidence type="ECO:0000256" key="8">
    <source>
        <dbReference type="ARBA" id="ARBA00060590"/>
    </source>
</evidence>
<sequence length="381" mass="41538">MKALINGKILLEDGIYEDKVLIFDEKIRGIVCKKDFKERNIEEIIDTEGRYISPGFIDIHIHGSGGSDTMDGTIEALKAISSTIVSYGTTGFLPTTMTMDMPSIYAALDTVKKALSMEWQGAKVLGAHMEGPFINSRFRGAQRADYIITPEYDYIKDYIDIIKIITIAPEIQGSRDFIASVQQGSNATLAIGHTAATYEEAMEAIEAGMSHCTHLFNAMTPLHHRNPGVVGAAFNSDITCELIADKIHVHPEVFKLLLKIKGEEKLILVTDAMRAGCMKDGAYELGGQQVQVKEGKAQLTDGSLAGSALTLNQSVKNFMLATKSPLHQVIKLVSLNPARVIGMERQKGSIAIGKDADIIVFDDNIKIKMAFVEGCNQLGGD</sequence>
<feature type="binding site" evidence="12">
    <location>
        <position position="130"/>
    </location>
    <ligand>
        <name>Zn(2+)</name>
        <dbReference type="ChEBI" id="CHEBI:29105"/>
    </ligand>
</feature>
<evidence type="ECO:0000313" key="15">
    <source>
        <dbReference type="Proteomes" id="UP000199568"/>
    </source>
</evidence>
<evidence type="ECO:0000256" key="7">
    <source>
        <dbReference type="ARBA" id="ARBA00047647"/>
    </source>
</evidence>
<feature type="domain" description="Amidohydrolase-related" evidence="13">
    <location>
        <begin position="51"/>
        <end position="369"/>
    </location>
</feature>
<comment type="catalytic activity">
    <reaction evidence="7">
        <text>N-acetyl-D-glucosamine 6-phosphate + H2O = D-glucosamine 6-phosphate + acetate</text>
        <dbReference type="Rhea" id="RHEA:22936"/>
        <dbReference type="ChEBI" id="CHEBI:15377"/>
        <dbReference type="ChEBI" id="CHEBI:30089"/>
        <dbReference type="ChEBI" id="CHEBI:57513"/>
        <dbReference type="ChEBI" id="CHEBI:58725"/>
        <dbReference type="EC" id="3.5.1.25"/>
    </reaction>
</comment>
<dbReference type="SUPFAM" id="SSF51556">
    <property type="entry name" value="Metallo-dependent hydrolases"/>
    <property type="match status" value="1"/>
</dbReference>
<dbReference type="PIRSF" id="PIRSF038994">
    <property type="entry name" value="NagA"/>
    <property type="match status" value="1"/>
</dbReference>
<keyword evidence="5 9" id="KW-0378">Hydrolase</keyword>
<dbReference type="PANTHER" id="PTHR11113">
    <property type="entry name" value="N-ACETYLGLUCOSAMINE-6-PHOSPHATE DEACETYLASE"/>
    <property type="match status" value="1"/>
</dbReference>
<reference evidence="14 15" key="1">
    <citation type="submission" date="2016-10" db="EMBL/GenBank/DDBJ databases">
        <authorList>
            <person name="de Groot N.N."/>
        </authorList>
    </citation>
    <scope>NUCLEOTIDE SEQUENCE [LARGE SCALE GENOMIC DNA]</scope>
    <source>
        <strain evidence="14 15">DSM 18979</strain>
    </source>
</reference>
<keyword evidence="6 9" id="KW-0119">Carbohydrate metabolism</keyword>
<evidence type="ECO:0000256" key="4">
    <source>
        <dbReference type="ARBA" id="ARBA00022723"/>
    </source>
</evidence>
<proteinExistence type="inferred from homology"/>
<dbReference type="STRING" id="426128.SAMN05660297_01049"/>
<dbReference type="Gene3D" id="3.20.20.140">
    <property type="entry name" value="Metal-dependent hydrolases"/>
    <property type="match status" value="1"/>
</dbReference>
<evidence type="ECO:0000313" key="14">
    <source>
        <dbReference type="EMBL" id="SES96981.1"/>
    </source>
</evidence>
<feature type="binding site" evidence="11">
    <location>
        <begin position="304"/>
        <end position="306"/>
    </location>
    <ligand>
        <name>substrate</name>
    </ligand>
</feature>
<keyword evidence="15" id="KW-1185">Reference proteome</keyword>
<evidence type="ECO:0000256" key="5">
    <source>
        <dbReference type="ARBA" id="ARBA00022801"/>
    </source>
</evidence>
<evidence type="ECO:0000256" key="9">
    <source>
        <dbReference type="PIRNR" id="PIRNR038994"/>
    </source>
</evidence>
<dbReference type="GO" id="GO:0046872">
    <property type="term" value="F:metal ion binding"/>
    <property type="evidence" value="ECO:0007669"/>
    <property type="project" value="UniProtKB-KW"/>
</dbReference>
<feature type="binding site" evidence="11">
    <location>
        <position position="141"/>
    </location>
    <ligand>
        <name>substrate</name>
    </ligand>
</feature>
<name>A0A1I0ATU8_9FIRM</name>
<comment type="pathway">
    <text evidence="8">Amino-sugar metabolism; N-acetylneuraminate degradation; D-fructose 6-phosphate from N-acetylneuraminate: step 4/5.</text>
</comment>